<dbReference type="EMBL" id="CADCTZ010000912">
    <property type="protein sequence ID" value="CAA9371109.1"/>
    <property type="molecule type" value="Genomic_DNA"/>
</dbReference>
<gene>
    <name evidence="1" type="ORF">AVDCRST_MAG84-4335</name>
</gene>
<organism evidence="1">
    <name type="scientific">uncultured Microcoleus sp</name>
    <dbReference type="NCBI Taxonomy" id="259945"/>
    <lineage>
        <taxon>Bacteria</taxon>
        <taxon>Bacillati</taxon>
        <taxon>Cyanobacteriota</taxon>
        <taxon>Cyanophyceae</taxon>
        <taxon>Oscillatoriophycideae</taxon>
        <taxon>Oscillatoriales</taxon>
        <taxon>Microcoleaceae</taxon>
        <taxon>Microcoleus</taxon>
        <taxon>environmental samples</taxon>
    </lineage>
</organism>
<sequence length="45" mass="4953">MLSSIVAGTGKKRTLAQLIIVLLKKALQCNRNFTVILLNLNNLTN</sequence>
<dbReference type="AlphaFoldDB" id="A0A6J4N0C0"/>
<evidence type="ECO:0000313" key="1">
    <source>
        <dbReference type="EMBL" id="CAA9371109.1"/>
    </source>
</evidence>
<protein>
    <submittedName>
        <fullName evidence="1">Uncharacterized protein</fullName>
    </submittedName>
</protein>
<name>A0A6J4N0C0_9CYAN</name>
<reference evidence="1" key="1">
    <citation type="submission" date="2020-02" db="EMBL/GenBank/DDBJ databases">
        <authorList>
            <person name="Meier V. D."/>
        </authorList>
    </citation>
    <scope>NUCLEOTIDE SEQUENCE</scope>
    <source>
        <strain evidence="1">AVDCRST_MAG84</strain>
    </source>
</reference>
<accession>A0A6J4N0C0</accession>
<proteinExistence type="predicted"/>